<dbReference type="Pfam" id="PF00076">
    <property type="entry name" value="RRM_1"/>
    <property type="match status" value="2"/>
</dbReference>
<dbReference type="InterPro" id="IPR012677">
    <property type="entry name" value="Nucleotide-bd_a/b_plait_sf"/>
</dbReference>
<evidence type="ECO:0000256" key="1">
    <source>
        <dbReference type="ARBA" id="ARBA00022884"/>
    </source>
</evidence>
<evidence type="ECO:0000313" key="5">
    <source>
        <dbReference type="EMBL" id="KAL1841837.1"/>
    </source>
</evidence>
<dbReference type="EMBL" id="JAZGSY010000062">
    <property type="protein sequence ID" value="KAL1841837.1"/>
    <property type="molecule type" value="Genomic_DNA"/>
</dbReference>
<dbReference type="InterPro" id="IPR035979">
    <property type="entry name" value="RBD_domain_sf"/>
</dbReference>
<name>A0ABR3VJE1_HUMIN</name>
<accession>A0ABR3VJE1</accession>
<dbReference type="PROSITE" id="PS50102">
    <property type="entry name" value="RRM"/>
    <property type="match status" value="2"/>
</dbReference>
<dbReference type="Gene3D" id="3.30.70.330">
    <property type="match status" value="2"/>
</dbReference>
<feature type="compositionally biased region" description="Low complexity" evidence="3">
    <location>
        <begin position="168"/>
        <end position="179"/>
    </location>
</feature>
<evidence type="ECO:0000256" key="3">
    <source>
        <dbReference type="SAM" id="MobiDB-lite"/>
    </source>
</evidence>
<evidence type="ECO:0000313" key="6">
    <source>
        <dbReference type="Proteomes" id="UP001583172"/>
    </source>
</evidence>
<feature type="domain" description="RRM" evidence="4">
    <location>
        <begin position="210"/>
        <end position="283"/>
    </location>
</feature>
<dbReference type="CDD" id="cd12247">
    <property type="entry name" value="RRM2_U1A_like"/>
    <property type="match status" value="1"/>
</dbReference>
<dbReference type="InterPro" id="IPR000504">
    <property type="entry name" value="RRM_dom"/>
</dbReference>
<evidence type="ECO:0000259" key="4">
    <source>
        <dbReference type="PROSITE" id="PS50102"/>
    </source>
</evidence>
<sequence>MAYRNPCQALSIIDSSIQHEPAHPHRIAKAALHNAKMSSGQQAIATVYVRNLEERVKPEPLKQALHAIFSEYGNVIDIVAKRNLKAKGQAFVVFEKPESALAAIEEVQGFELFDKPMHVALARTRSDATVLQSGNAEEFDAHKRRRLAEKDKKKALESAEEQKRLKRPLPGAPAAAPGERPAKTARGAGLKPTGPGAAAVVPDEYLPPNRILFVQNLPDDADKESLTAIFGRFEGFREVRMVPGRSGIAFVEYEAEAGAITAKENTAGMPLKDKPMKVTYQRQ</sequence>
<feature type="domain" description="RRM" evidence="4">
    <location>
        <begin position="45"/>
        <end position="124"/>
    </location>
</feature>
<dbReference type="CDD" id="cd12246">
    <property type="entry name" value="RRM1_U1A_like"/>
    <property type="match status" value="1"/>
</dbReference>
<dbReference type="Proteomes" id="UP001583172">
    <property type="component" value="Unassembled WGS sequence"/>
</dbReference>
<comment type="caution">
    <text evidence="5">The sequence shown here is derived from an EMBL/GenBank/DDBJ whole genome shotgun (WGS) entry which is preliminary data.</text>
</comment>
<dbReference type="SUPFAM" id="SSF54928">
    <property type="entry name" value="RNA-binding domain, RBD"/>
    <property type="match status" value="1"/>
</dbReference>
<feature type="region of interest" description="Disordered" evidence="3">
    <location>
        <begin position="150"/>
        <end position="196"/>
    </location>
</feature>
<keyword evidence="6" id="KW-1185">Reference proteome</keyword>
<dbReference type="SMART" id="SM00360">
    <property type="entry name" value="RRM"/>
    <property type="match status" value="2"/>
</dbReference>
<reference evidence="5 6" key="1">
    <citation type="journal article" date="2024" name="Commun. Biol.">
        <title>Comparative genomic analysis of thermophilic fungi reveals convergent evolutionary adaptations and gene losses.</title>
        <authorList>
            <person name="Steindorff A.S."/>
            <person name="Aguilar-Pontes M.V."/>
            <person name="Robinson A.J."/>
            <person name="Andreopoulos B."/>
            <person name="LaButti K."/>
            <person name="Kuo A."/>
            <person name="Mondo S."/>
            <person name="Riley R."/>
            <person name="Otillar R."/>
            <person name="Haridas S."/>
            <person name="Lipzen A."/>
            <person name="Grimwood J."/>
            <person name="Schmutz J."/>
            <person name="Clum A."/>
            <person name="Reid I.D."/>
            <person name="Moisan M.C."/>
            <person name="Butler G."/>
            <person name="Nguyen T.T.M."/>
            <person name="Dewar K."/>
            <person name="Conant G."/>
            <person name="Drula E."/>
            <person name="Henrissat B."/>
            <person name="Hansel C."/>
            <person name="Singer S."/>
            <person name="Hutchinson M.I."/>
            <person name="de Vries R.P."/>
            <person name="Natvig D.O."/>
            <person name="Powell A.J."/>
            <person name="Tsang A."/>
            <person name="Grigoriev I.V."/>
        </authorList>
    </citation>
    <scope>NUCLEOTIDE SEQUENCE [LARGE SCALE GENOMIC DNA]</scope>
    <source>
        <strain evidence="5 6">CBS 620.91</strain>
    </source>
</reference>
<gene>
    <name evidence="5" type="ORF">VTJ49DRAFT_6514</name>
</gene>
<keyword evidence="1 2" id="KW-0694">RNA-binding</keyword>
<proteinExistence type="predicted"/>
<feature type="compositionally biased region" description="Basic and acidic residues" evidence="3">
    <location>
        <begin position="150"/>
        <end position="163"/>
    </location>
</feature>
<evidence type="ECO:0000256" key="2">
    <source>
        <dbReference type="PROSITE-ProRule" id="PRU00176"/>
    </source>
</evidence>
<organism evidence="5 6">
    <name type="scientific">Humicola insolens</name>
    <name type="common">Soft-rot fungus</name>
    <dbReference type="NCBI Taxonomy" id="85995"/>
    <lineage>
        <taxon>Eukaryota</taxon>
        <taxon>Fungi</taxon>
        <taxon>Dikarya</taxon>
        <taxon>Ascomycota</taxon>
        <taxon>Pezizomycotina</taxon>
        <taxon>Sordariomycetes</taxon>
        <taxon>Sordariomycetidae</taxon>
        <taxon>Sordariales</taxon>
        <taxon>Chaetomiaceae</taxon>
        <taxon>Mycothermus</taxon>
    </lineage>
</organism>
<dbReference type="PANTHER" id="PTHR10501">
    <property type="entry name" value="U1 SMALL NUCLEAR RIBONUCLEOPROTEIN A/U2 SMALL NUCLEAR RIBONUCLEOPROTEIN B"/>
    <property type="match status" value="1"/>
</dbReference>
<protein>
    <recommendedName>
        <fullName evidence="4">RRM domain-containing protein</fullName>
    </recommendedName>
</protein>